<dbReference type="EMBL" id="QLLN01000002">
    <property type="protein sequence ID" value="RAJ13802.1"/>
    <property type="molecule type" value="Genomic_DNA"/>
</dbReference>
<dbReference type="Gene3D" id="2.160.20.10">
    <property type="entry name" value="Single-stranded right-handed beta-helix, Pectin lyase-like"/>
    <property type="match status" value="1"/>
</dbReference>
<evidence type="ECO:0008006" key="3">
    <source>
        <dbReference type="Google" id="ProtNLM"/>
    </source>
</evidence>
<protein>
    <recommendedName>
        <fullName evidence="3">Pectate lyase-like protein</fullName>
    </recommendedName>
</protein>
<dbReference type="Proteomes" id="UP000249696">
    <property type="component" value="Unassembled WGS sequence"/>
</dbReference>
<name>A0A327RD32_9FLAO</name>
<dbReference type="InterPro" id="IPR012334">
    <property type="entry name" value="Pectin_lyas_fold"/>
</dbReference>
<evidence type="ECO:0000313" key="1">
    <source>
        <dbReference type="EMBL" id="RAJ13802.1"/>
    </source>
</evidence>
<sequence length="580" mass="65023">MQALLINAKFLYIYNVRKIFSQIADLKHAPMMKYSVLLIFFFSCLFLAHGQAEKQFENVIITSNKKKTQVKAGNNGQLHLNVSPKNVLKFKAIGWVRYSDFGATGDGKTDDMDAIAATHAFANLHGLMVKADQGFTYYIGGKERTAEIQTDTDFGTAAFIIDDTQVQNHKASVFKVVSNLQPFKLDGITSLKRNQEKIDVVLPQSCLITVTNSNVRHYIRFGLNQDNGSQQTDIFVVDKNGHVDLDAPIIWDFEQISNVTAIPLDTTTLNITGGRFTTIANKAESKYNYYSRNIWVNRSNVVIDGLEHHVIGEGDHGAPYGGFINIRDCAYVTVKNTLLTGRKTYRTIGSAGKPVSMGSYDLLVNRGLNVKFENCRQTNDINDNTYWGIMSSNYSKNLIYDHCTFSRFDAHKGVANATILNSTLGHMGINAIGSGVLTIENSTIRGKTLINLREDYGSTWQGEIVIRNCVFIPEGGKPSEANIIGGSYSGQHNFGYTCYMPERITLENLHIDDTNHPEDYEGPAIFKDFNEEMTDDSYQEQFPYIKTNEIILKNVTTTSGKDLLISRNPFMFQDVRVHME</sequence>
<reference evidence="1 2" key="1">
    <citation type="submission" date="2018-06" db="EMBL/GenBank/DDBJ databases">
        <title>Genomic Encyclopedia of Archaeal and Bacterial Type Strains, Phase II (KMG-II): from individual species to whole genera.</title>
        <authorList>
            <person name="Goeker M."/>
        </authorList>
    </citation>
    <scope>NUCLEOTIDE SEQUENCE [LARGE SCALE GENOMIC DNA]</scope>
    <source>
        <strain evidence="1 2">DSM 23522</strain>
    </source>
</reference>
<evidence type="ECO:0000313" key="2">
    <source>
        <dbReference type="Proteomes" id="UP000249696"/>
    </source>
</evidence>
<keyword evidence="2" id="KW-1185">Reference proteome</keyword>
<proteinExistence type="predicted"/>
<dbReference type="AlphaFoldDB" id="A0A327RD32"/>
<dbReference type="InterPro" id="IPR011050">
    <property type="entry name" value="Pectin_lyase_fold/virulence"/>
</dbReference>
<gene>
    <name evidence="1" type="ORF">LV92_00917</name>
</gene>
<comment type="caution">
    <text evidence="1">The sequence shown here is derived from an EMBL/GenBank/DDBJ whole genome shotgun (WGS) entry which is preliminary data.</text>
</comment>
<accession>A0A327RD32</accession>
<organism evidence="1 2">
    <name type="scientific">Arenibacter echinorum</name>
    <dbReference type="NCBI Taxonomy" id="440515"/>
    <lineage>
        <taxon>Bacteria</taxon>
        <taxon>Pseudomonadati</taxon>
        <taxon>Bacteroidota</taxon>
        <taxon>Flavobacteriia</taxon>
        <taxon>Flavobacteriales</taxon>
        <taxon>Flavobacteriaceae</taxon>
        <taxon>Arenibacter</taxon>
    </lineage>
</organism>
<dbReference type="SUPFAM" id="SSF51126">
    <property type="entry name" value="Pectin lyase-like"/>
    <property type="match status" value="1"/>
</dbReference>